<dbReference type="Ensembl" id="ENSCINT00000007254.3">
    <property type="protein sequence ID" value="ENSCINP00000007254.3"/>
    <property type="gene ID" value="ENSCING00000003531.3"/>
</dbReference>
<name>F7AZ43_CIOIN</name>
<dbReference type="HOGENOM" id="CLU_010086_4_1_1"/>
<dbReference type="Pfam" id="PF10300">
    <property type="entry name" value="Iml2-TPR_39"/>
    <property type="match status" value="1"/>
</dbReference>
<accession>F7AZ43</accession>
<evidence type="ECO:0000256" key="1">
    <source>
        <dbReference type="ARBA" id="ARBA00022803"/>
    </source>
</evidence>
<dbReference type="AlphaFoldDB" id="F7AZ43"/>
<dbReference type="Proteomes" id="UP000008144">
    <property type="component" value="Chromosome 14"/>
</dbReference>
<dbReference type="PANTHER" id="PTHR31859:SF1">
    <property type="entry name" value="TETRATRICOPEPTIDE REPEAT PROTEIN 39C"/>
    <property type="match status" value="1"/>
</dbReference>
<dbReference type="GO" id="GO:0060271">
    <property type="term" value="P:cilium assembly"/>
    <property type="evidence" value="ECO:0000318"/>
    <property type="project" value="GO_Central"/>
</dbReference>
<dbReference type="InParanoid" id="F7AZ43"/>
<dbReference type="EMBL" id="EAAA01001265">
    <property type="status" value="NOT_ANNOTATED_CDS"/>
    <property type="molecule type" value="Genomic_DNA"/>
</dbReference>
<reference evidence="3" key="1">
    <citation type="journal article" date="2002" name="Science">
        <title>The draft genome of Ciona intestinalis: insights into chordate and vertebrate origins.</title>
        <authorList>
            <person name="Dehal P."/>
            <person name="Satou Y."/>
            <person name="Campbell R.K."/>
            <person name="Chapman J."/>
            <person name="Degnan B."/>
            <person name="De Tomaso A."/>
            <person name="Davidson B."/>
            <person name="Di Gregorio A."/>
            <person name="Gelpke M."/>
            <person name="Goodstein D.M."/>
            <person name="Harafuji N."/>
            <person name="Hastings K.E."/>
            <person name="Ho I."/>
            <person name="Hotta K."/>
            <person name="Huang W."/>
            <person name="Kawashima T."/>
            <person name="Lemaire P."/>
            <person name="Martinez D."/>
            <person name="Meinertzhagen I.A."/>
            <person name="Necula S."/>
            <person name="Nonaka M."/>
            <person name="Putnam N."/>
            <person name="Rash S."/>
            <person name="Saiga H."/>
            <person name="Satake M."/>
            <person name="Terry A."/>
            <person name="Yamada L."/>
            <person name="Wang H.G."/>
            <person name="Awazu S."/>
            <person name="Azumi K."/>
            <person name="Boore J."/>
            <person name="Branno M."/>
            <person name="Chin-Bow S."/>
            <person name="DeSantis R."/>
            <person name="Doyle S."/>
            <person name="Francino P."/>
            <person name="Keys D.N."/>
            <person name="Haga S."/>
            <person name="Hayashi H."/>
            <person name="Hino K."/>
            <person name="Imai K.S."/>
            <person name="Inaba K."/>
            <person name="Kano S."/>
            <person name="Kobayashi K."/>
            <person name="Kobayashi M."/>
            <person name="Lee B.I."/>
            <person name="Makabe K.W."/>
            <person name="Manohar C."/>
            <person name="Matassi G."/>
            <person name="Medina M."/>
            <person name="Mochizuki Y."/>
            <person name="Mount S."/>
            <person name="Morishita T."/>
            <person name="Miura S."/>
            <person name="Nakayama A."/>
            <person name="Nishizaka S."/>
            <person name="Nomoto H."/>
            <person name="Ohta F."/>
            <person name="Oishi K."/>
            <person name="Rigoutsos I."/>
            <person name="Sano M."/>
            <person name="Sasaki A."/>
            <person name="Sasakura Y."/>
            <person name="Shoguchi E."/>
            <person name="Shin-i T."/>
            <person name="Spagnuolo A."/>
            <person name="Stainier D."/>
            <person name="Suzuki M.M."/>
            <person name="Tassy O."/>
            <person name="Takatori N."/>
            <person name="Tokuoka M."/>
            <person name="Yagi K."/>
            <person name="Yoshizaki F."/>
            <person name="Wada S."/>
            <person name="Zhang C."/>
            <person name="Hyatt P.D."/>
            <person name="Larimer F."/>
            <person name="Detter C."/>
            <person name="Doggett N."/>
            <person name="Glavina T."/>
            <person name="Hawkins T."/>
            <person name="Richardson P."/>
            <person name="Lucas S."/>
            <person name="Kohara Y."/>
            <person name="Levine M."/>
            <person name="Satoh N."/>
            <person name="Rokhsar D.S."/>
        </authorList>
    </citation>
    <scope>NUCLEOTIDE SEQUENCE [LARGE SCALE GENOMIC DNA]</scope>
</reference>
<reference evidence="2" key="3">
    <citation type="submission" date="2025-08" db="UniProtKB">
        <authorList>
            <consortium name="Ensembl"/>
        </authorList>
    </citation>
    <scope>IDENTIFICATION</scope>
</reference>
<sequence length="432" mass="49077">MANPGTIELPPDFEDHILAHEGIALMLNNGFKESQALFAKFKDSSPLMSAGSSFVCFMQGLMSFEDDKLEEAVTALKSTQKLCNNAEDDILDVLKNKFRKKAQARRSAPKKKPLSIESVLQRRIIVGDCYLYIALIYFIKQDLTGYIKGGWMLRKAWKVYERCHKQIVELLKQHEVELSKEELELPAASSFPSNGTDQKSTLLRLYGAVCFGYGAINLCVSLIPQNLLRIVNMMGFSGDGVAGMRALQVACDSEDMKAPLAMLCLLWYHTVVRPFFSVDGDVADAGLPEAERLLEINQEKYPTSSLVLFFQGRVRRCKRDVNGALESLQASYDQAQEQRELQLLCSYEIGWCCIMQLNWERALENIVRLKLESKWSVCYYAYLTALLEGVRGDLKKCQEMMIEVPKLMKRKNNQLEMFVVRKAKVFQKIPPT</sequence>
<evidence type="ECO:0000313" key="3">
    <source>
        <dbReference type="Proteomes" id="UP000008144"/>
    </source>
</evidence>
<dbReference type="PANTHER" id="PTHR31859">
    <property type="entry name" value="TETRATRICOPEPTIDE REPEAT PROTEIN 39 FAMILY MEMBER"/>
    <property type="match status" value="1"/>
</dbReference>
<evidence type="ECO:0000313" key="2">
    <source>
        <dbReference type="Ensembl" id="ENSCINP00000007254.3"/>
    </source>
</evidence>
<reference evidence="2" key="4">
    <citation type="submission" date="2025-09" db="UniProtKB">
        <authorList>
            <consortium name="Ensembl"/>
        </authorList>
    </citation>
    <scope>IDENTIFICATION</scope>
</reference>
<reference evidence="2" key="2">
    <citation type="journal article" date="2008" name="Genome Biol.">
        <title>Improved genome assembly and evidence-based global gene model set for the chordate Ciona intestinalis: new insight into intron and operon populations.</title>
        <authorList>
            <person name="Satou Y."/>
            <person name="Mineta K."/>
            <person name="Ogasawara M."/>
            <person name="Sasakura Y."/>
            <person name="Shoguchi E."/>
            <person name="Ueno K."/>
            <person name="Yamada L."/>
            <person name="Matsumoto J."/>
            <person name="Wasserscheid J."/>
            <person name="Dewar K."/>
            <person name="Wiley G.B."/>
            <person name="Macmil S.L."/>
            <person name="Roe B.A."/>
            <person name="Zeller R.W."/>
            <person name="Hastings K.E."/>
            <person name="Lemaire P."/>
            <person name="Lindquist E."/>
            <person name="Endo T."/>
            <person name="Hotta K."/>
            <person name="Inaba K."/>
        </authorList>
    </citation>
    <scope>NUCLEOTIDE SEQUENCE [LARGE SCALE GENOMIC DNA]</scope>
    <source>
        <strain evidence="2">wild type</strain>
    </source>
</reference>
<keyword evidence="1" id="KW-0802">TPR repeat</keyword>
<organism evidence="2 3">
    <name type="scientific">Ciona intestinalis</name>
    <name type="common">Transparent sea squirt</name>
    <name type="synonym">Ascidia intestinalis</name>
    <dbReference type="NCBI Taxonomy" id="7719"/>
    <lineage>
        <taxon>Eukaryota</taxon>
        <taxon>Metazoa</taxon>
        <taxon>Chordata</taxon>
        <taxon>Tunicata</taxon>
        <taxon>Ascidiacea</taxon>
        <taxon>Phlebobranchia</taxon>
        <taxon>Cionidae</taxon>
        <taxon>Ciona</taxon>
    </lineage>
</organism>
<protein>
    <recommendedName>
        <fullName evidence="4">Tetratricopeptide repeat protein 39C</fullName>
    </recommendedName>
</protein>
<dbReference type="GeneTree" id="ENSGT00950000182917"/>
<dbReference type="InterPro" id="IPR019412">
    <property type="entry name" value="IML2/TPR_39"/>
</dbReference>
<evidence type="ECO:0008006" key="4">
    <source>
        <dbReference type="Google" id="ProtNLM"/>
    </source>
</evidence>
<keyword evidence="3" id="KW-1185">Reference proteome</keyword>
<proteinExistence type="predicted"/>
<dbReference type="OMA" id="ANCILML"/>